<dbReference type="EC" id="3.2.1.51" evidence="3"/>
<dbReference type="Proteomes" id="UP000279422">
    <property type="component" value="Unassembled WGS sequence"/>
</dbReference>
<keyword evidence="6" id="KW-0326">Glycosidase</keyword>
<feature type="non-terminal residue" evidence="9">
    <location>
        <position position="410"/>
    </location>
</feature>
<dbReference type="GO" id="GO:0004560">
    <property type="term" value="F:alpha-L-fucosidase activity"/>
    <property type="evidence" value="ECO:0007669"/>
    <property type="project" value="InterPro"/>
</dbReference>
<dbReference type="PRINTS" id="PR00741">
    <property type="entry name" value="GLHYDRLASE29"/>
</dbReference>
<dbReference type="GO" id="GO:0016139">
    <property type="term" value="P:glycoside catabolic process"/>
    <property type="evidence" value="ECO:0007669"/>
    <property type="project" value="TreeGrafter"/>
</dbReference>
<dbReference type="EMBL" id="QMPZ01000028">
    <property type="protein sequence ID" value="RLE09818.1"/>
    <property type="molecule type" value="Genomic_DNA"/>
</dbReference>
<evidence type="ECO:0000256" key="4">
    <source>
        <dbReference type="ARBA" id="ARBA00022729"/>
    </source>
</evidence>
<dbReference type="Pfam" id="PF01120">
    <property type="entry name" value="Alpha_L_fucos"/>
    <property type="match status" value="1"/>
</dbReference>
<evidence type="ECO:0000256" key="1">
    <source>
        <dbReference type="ARBA" id="ARBA00004071"/>
    </source>
</evidence>
<evidence type="ECO:0000313" key="10">
    <source>
        <dbReference type="Proteomes" id="UP000279422"/>
    </source>
</evidence>
<proteinExistence type="inferred from homology"/>
<evidence type="ECO:0000256" key="5">
    <source>
        <dbReference type="ARBA" id="ARBA00022801"/>
    </source>
</evidence>
<protein>
    <recommendedName>
        <fullName evidence="3">alpha-L-fucosidase</fullName>
        <ecNumber evidence="3">3.2.1.51</ecNumber>
    </recommendedName>
</protein>
<evidence type="ECO:0000256" key="2">
    <source>
        <dbReference type="ARBA" id="ARBA00007951"/>
    </source>
</evidence>
<gene>
    <name evidence="9" type="ORF">DRJ00_03275</name>
</gene>
<evidence type="ECO:0000256" key="6">
    <source>
        <dbReference type="ARBA" id="ARBA00023295"/>
    </source>
</evidence>
<name>A0A497E515_UNCAE</name>
<feature type="domain" description="Glycoside hydrolase family 29 N-terminal" evidence="8">
    <location>
        <begin position="12"/>
        <end position="310"/>
    </location>
</feature>
<evidence type="ECO:0000259" key="8">
    <source>
        <dbReference type="Pfam" id="PF01120"/>
    </source>
</evidence>
<feature type="site" description="May be important for catalysis" evidence="7">
    <location>
        <position position="242"/>
    </location>
</feature>
<dbReference type="InterPro" id="IPR016286">
    <property type="entry name" value="FUC_metazoa-typ"/>
</dbReference>
<sequence length="410" mass="48337">MTEHKDEIKEAHEKRMAWWRRAKFGMFIHWGVYSIPARGEWVMYQERIPKDEYRKLADEFNPEKYNPEEWVKLAKKAGMRYMVLTTRHHDGFSLFDSKVSDFTAPRTACGRDLIREYVDACRKHDMRVGFYYSLLDWRYDAYFSGPKKDPSGWKELVEYVHAQVRELMTNYGRIDVLFYDGGWPYTAEDWESEKLNKMVRALQPQIIINNRSQLPEDYETPEQYIPGTFPSPEAPKRDWETCMTLNEHWGYCKGDNNWKSPRVIVWNLARCASGGGNYLLNVGPKPDGTIPEESVRILEKVGEWMRENGESIYGTTRTQVSFPHGTTTLKENKLYLHVFYWNREFALAPYKINVKKAYFLKTGQNIDFKVRGERIIFTDLPETAPDPFDTVIVLEFEGKIESLEPFRPFT</sequence>
<comment type="similarity">
    <text evidence="2">Belongs to the glycosyl hydrolase 29 family.</text>
</comment>
<keyword evidence="5" id="KW-0378">Hydrolase</keyword>
<reference evidence="9 10" key="1">
    <citation type="submission" date="2018-06" db="EMBL/GenBank/DDBJ databases">
        <title>Extensive metabolic versatility and redundancy in microbially diverse, dynamic hydrothermal sediments.</title>
        <authorList>
            <person name="Dombrowski N."/>
            <person name="Teske A."/>
            <person name="Baker B.J."/>
        </authorList>
    </citation>
    <scope>NUCLEOTIDE SEQUENCE [LARGE SCALE GENOMIC DNA]</scope>
    <source>
        <strain evidence="9">B47_G16</strain>
    </source>
</reference>
<evidence type="ECO:0000313" key="9">
    <source>
        <dbReference type="EMBL" id="RLE09818.1"/>
    </source>
</evidence>
<dbReference type="InterPro" id="IPR017853">
    <property type="entry name" value="GH"/>
</dbReference>
<evidence type="ECO:0000256" key="7">
    <source>
        <dbReference type="PIRSR" id="PIRSR001092-1"/>
    </source>
</evidence>
<dbReference type="SMART" id="SM00812">
    <property type="entry name" value="Alpha_L_fucos"/>
    <property type="match status" value="1"/>
</dbReference>
<dbReference type="GO" id="GO:0005764">
    <property type="term" value="C:lysosome"/>
    <property type="evidence" value="ECO:0007669"/>
    <property type="project" value="TreeGrafter"/>
</dbReference>
<dbReference type="PANTHER" id="PTHR10030">
    <property type="entry name" value="ALPHA-L-FUCOSIDASE"/>
    <property type="match status" value="1"/>
</dbReference>
<accession>A0A497E515</accession>
<organism evidence="9 10">
    <name type="scientific">Aerophobetes bacterium</name>
    <dbReference type="NCBI Taxonomy" id="2030807"/>
    <lineage>
        <taxon>Bacteria</taxon>
        <taxon>Candidatus Aerophobota</taxon>
    </lineage>
</organism>
<dbReference type="InterPro" id="IPR057739">
    <property type="entry name" value="Glyco_hydro_29_N"/>
</dbReference>
<evidence type="ECO:0000256" key="3">
    <source>
        <dbReference type="ARBA" id="ARBA00012662"/>
    </source>
</evidence>
<comment type="function">
    <text evidence="1">Alpha-L-fucosidase is responsible for hydrolyzing the alpha-1,6-linked fucose joined to the reducing-end N-acetylglucosamine of the carbohydrate moieties of glycoproteins.</text>
</comment>
<comment type="caution">
    <text evidence="9">The sequence shown here is derived from an EMBL/GenBank/DDBJ whole genome shotgun (WGS) entry which is preliminary data.</text>
</comment>
<dbReference type="InterPro" id="IPR000933">
    <property type="entry name" value="Glyco_hydro_29"/>
</dbReference>
<dbReference type="PIRSF" id="PIRSF001092">
    <property type="entry name" value="Alpha-L-fucosidase"/>
    <property type="match status" value="1"/>
</dbReference>
<dbReference type="PANTHER" id="PTHR10030:SF37">
    <property type="entry name" value="ALPHA-L-FUCOSIDASE-RELATED"/>
    <property type="match status" value="1"/>
</dbReference>
<dbReference type="SUPFAM" id="SSF51445">
    <property type="entry name" value="(Trans)glycosidases"/>
    <property type="match status" value="1"/>
</dbReference>
<dbReference type="GO" id="GO:0006004">
    <property type="term" value="P:fucose metabolic process"/>
    <property type="evidence" value="ECO:0007669"/>
    <property type="project" value="InterPro"/>
</dbReference>
<dbReference type="AlphaFoldDB" id="A0A497E515"/>
<keyword evidence="4" id="KW-0732">Signal</keyword>
<dbReference type="Gene3D" id="3.20.20.80">
    <property type="entry name" value="Glycosidases"/>
    <property type="match status" value="1"/>
</dbReference>